<evidence type="ECO:0000259" key="3">
    <source>
        <dbReference type="Pfam" id="PF06911"/>
    </source>
</evidence>
<gene>
    <name evidence="4" type="ORF">H1R20_g5721</name>
</gene>
<reference evidence="4" key="1">
    <citation type="submission" date="2022-06" db="EMBL/GenBank/DDBJ databases">
        <title>Genome Sequence of Candolleomyces eurysporus.</title>
        <authorList>
            <person name="Buettner E."/>
        </authorList>
    </citation>
    <scope>NUCLEOTIDE SEQUENCE</scope>
    <source>
        <strain evidence="4">VTCC 930004</strain>
    </source>
</reference>
<feature type="region of interest" description="Disordered" evidence="1">
    <location>
        <begin position="356"/>
        <end position="414"/>
    </location>
</feature>
<dbReference type="OrthoDB" id="20821at2759"/>
<dbReference type="EMBL" id="JANBPK010000808">
    <property type="protein sequence ID" value="KAJ2931349.1"/>
    <property type="molecule type" value="Genomic_DNA"/>
</dbReference>
<dbReference type="Pfam" id="PF06911">
    <property type="entry name" value="Senescence"/>
    <property type="match status" value="1"/>
</dbReference>
<evidence type="ECO:0000313" key="4">
    <source>
        <dbReference type="EMBL" id="KAJ2931349.1"/>
    </source>
</evidence>
<feature type="region of interest" description="Disordered" evidence="1">
    <location>
        <begin position="266"/>
        <end position="300"/>
    </location>
</feature>
<proteinExistence type="predicted"/>
<organism evidence="4 5">
    <name type="scientific">Candolleomyces eurysporus</name>
    <dbReference type="NCBI Taxonomy" id="2828524"/>
    <lineage>
        <taxon>Eukaryota</taxon>
        <taxon>Fungi</taxon>
        <taxon>Dikarya</taxon>
        <taxon>Basidiomycota</taxon>
        <taxon>Agaricomycotina</taxon>
        <taxon>Agaricomycetes</taxon>
        <taxon>Agaricomycetidae</taxon>
        <taxon>Agaricales</taxon>
        <taxon>Agaricineae</taxon>
        <taxon>Psathyrellaceae</taxon>
        <taxon>Candolleomyces</taxon>
    </lineage>
</organism>
<evidence type="ECO:0000256" key="1">
    <source>
        <dbReference type="SAM" id="MobiDB-lite"/>
    </source>
</evidence>
<keyword evidence="2" id="KW-0732">Signal</keyword>
<sequence>MASSPEAFALLVLADASLTSGGTRETGYLALECVTITHPGATSAQDRDVYLVLRVNTTETPLDPERIVQRSDTSGYRTYVFQGTPTDPVELTLSFKLPVPEGSNPAYLEDLETFEGILTQYHGDIRGAAPAQATSLSSVTPTGKPRSQGHIAIGGDTKNEQDLRGHLVMVDEKSGEVIGQVEDRFRIREDPIMHTRGHENDPVIIEVSEETGAESDAHALEAFARIVPPDQQNWITKSATVVSSAISLTTNLVVTTITAASNYYVNNSSPSPHHSRAATPAAAGDPSQGGTPPPLPPRPRALVFLTSESTKKGLNQVHAVSGEAVKVSAKTVKFIDNMIRRAIGAKPKRDRTAFLRAGQDPPAPVSPSPSTSSPKSAGLAPPPYAAGGSGGPTLPARRSTSPVPPPLPSRPLTTKDRVLISADLILSTIDHSTRQLINAGTQQVGKIVDHKYGPEAAESSVLMANTARNVGLVYVDLHGIGRRALLKRAGRTYIKSKLSSNRPMPSEVAPAGPSTPTGK</sequence>
<feature type="region of interest" description="Disordered" evidence="1">
    <location>
        <begin position="496"/>
        <end position="519"/>
    </location>
</feature>
<feature type="region of interest" description="Disordered" evidence="1">
    <location>
        <begin position="135"/>
        <end position="157"/>
    </location>
</feature>
<comment type="caution">
    <text evidence="4">The sequence shown here is derived from an EMBL/GenBank/DDBJ whole genome shotgun (WGS) entry which is preliminary data.</text>
</comment>
<feature type="domain" description="Senescence" evidence="3">
    <location>
        <begin position="233"/>
        <end position="490"/>
    </location>
</feature>
<dbReference type="InterPro" id="IPR009686">
    <property type="entry name" value="Senescence/spartin_C"/>
</dbReference>
<protein>
    <recommendedName>
        <fullName evidence="3">Senescence domain-containing protein</fullName>
    </recommendedName>
</protein>
<accession>A0A9W8JEG5</accession>
<name>A0A9W8JEG5_9AGAR</name>
<feature type="compositionally biased region" description="Low complexity" evidence="1">
    <location>
        <begin position="368"/>
        <end position="379"/>
    </location>
</feature>
<feature type="chain" id="PRO_5040747668" description="Senescence domain-containing protein" evidence="2">
    <location>
        <begin position="22"/>
        <end position="519"/>
    </location>
</feature>
<dbReference type="AlphaFoldDB" id="A0A9W8JEG5"/>
<keyword evidence="5" id="KW-1185">Reference proteome</keyword>
<evidence type="ECO:0000313" key="5">
    <source>
        <dbReference type="Proteomes" id="UP001140091"/>
    </source>
</evidence>
<feature type="non-terminal residue" evidence="4">
    <location>
        <position position="519"/>
    </location>
</feature>
<feature type="signal peptide" evidence="2">
    <location>
        <begin position="1"/>
        <end position="21"/>
    </location>
</feature>
<dbReference type="Proteomes" id="UP001140091">
    <property type="component" value="Unassembled WGS sequence"/>
</dbReference>
<evidence type="ECO:0000256" key="2">
    <source>
        <dbReference type="SAM" id="SignalP"/>
    </source>
</evidence>